<accession>A0A1X2IXY3</accession>
<dbReference type="AlphaFoldDB" id="A0A1X2IXY3"/>
<evidence type="ECO:0000256" key="1">
    <source>
        <dbReference type="SAM" id="MobiDB-lite"/>
    </source>
</evidence>
<organism evidence="2 3">
    <name type="scientific">Absidia repens</name>
    <dbReference type="NCBI Taxonomy" id="90262"/>
    <lineage>
        <taxon>Eukaryota</taxon>
        <taxon>Fungi</taxon>
        <taxon>Fungi incertae sedis</taxon>
        <taxon>Mucoromycota</taxon>
        <taxon>Mucoromycotina</taxon>
        <taxon>Mucoromycetes</taxon>
        <taxon>Mucorales</taxon>
        <taxon>Cunninghamellaceae</taxon>
        <taxon>Absidia</taxon>
    </lineage>
</organism>
<gene>
    <name evidence="2" type="ORF">BCR42DRAFT_402335</name>
</gene>
<comment type="caution">
    <text evidence="2">The sequence shown here is derived from an EMBL/GenBank/DDBJ whole genome shotgun (WGS) entry which is preliminary data.</text>
</comment>
<dbReference type="OrthoDB" id="10684591at2759"/>
<proteinExistence type="predicted"/>
<protein>
    <submittedName>
        <fullName evidence="2">Uncharacterized protein</fullName>
    </submittedName>
</protein>
<evidence type="ECO:0000313" key="3">
    <source>
        <dbReference type="Proteomes" id="UP000193560"/>
    </source>
</evidence>
<feature type="region of interest" description="Disordered" evidence="1">
    <location>
        <begin position="328"/>
        <end position="452"/>
    </location>
</feature>
<feature type="compositionally biased region" description="Polar residues" evidence="1">
    <location>
        <begin position="370"/>
        <end position="380"/>
    </location>
</feature>
<dbReference type="STRING" id="90262.A0A1X2IXY3"/>
<evidence type="ECO:0000313" key="2">
    <source>
        <dbReference type="EMBL" id="ORZ24143.1"/>
    </source>
</evidence>
<dbReference type="EMBL" id="MCGE01000002">
    <property type="protein sequence ID" value="ORZ24143.1"/>
    <property type="molecule type" value="Genomic_DNA"/>
</dbReference>
<feature type="compositionally biased region" description="Low complexity" evidence="1">
    <location>
        <begin position="422"/>
        <end position="444"/>
    </location>
</feature>
<feature type="compositionally biased region" description="Polar residues" evidence="1">
    <location>
        <begin position="347"/>
        <end position="358"/>
    </location>
</feature>
<name>A0A1X2IXY3_9FUNG</name>
<keyword evidence="3" id="KW-1185">Reference proteome</keyword>
<reference evidence="2 3" key="1">
    <citation type="submission" date="2016-07" db="EMBL/GenBank/DDBJ databases">
        <title>Pervasive Adenine N6-methylation of Active Genes in Fungi.</title>
        <authorList>
            <consortium name="DOE Joint Genome Institute"/>
            <person name="Mondo S.J."/>
            <person name="Dannebaum R.O."/>
            <person name="Kuo R.C."/>
            <person name="Labutti K."/>
            <person name="Haridas S."/>
            <person name="Kuo A."/>
            <person name="Salamov A."/>
            <person name="Ahrendt S.R."/>
            <person name="Lipzen A."/>
            <person name="Sullivan W."/>
            <person name="Andreopoulos W.B."/>
            <person name="Clum A."/>
            <person name="Lindquist E."/>
            <person name="Daum C."/>
            <person name="Ramamoorthy G.K."/>
            <person name="Gryganskyi A."/>
            <person name="Culley D."/>
            <person name="Magnuson J.K."/>
            <person name="James T.Y."/>
            <person name="O'Malley M.A."/>
            <person name="Stajich J.E."/>
            <person name="Spatafora J.W."/>
            <person name="Visel A."/>
            <person name="Grigoriev I.V."/>
        </authorList>
    </citation>
    <scope>NUCLEOTIDE SEQUENCE [LARGE SCALE GENOMIC DNA]</scope>
    <source>
        <strain evidence="2 3">NRRL 1336</strain>
    </source>
</reference>
<dbReference type="Proteomes" id="UP000193560">
    <property type="component" value="Unassembled WGS sequence"/>
</dbReference>
<sequence length="452" mass="47634">MSSLNENVQSAIDATVASSSIDACAIIENLLNQKAQPEELTSVASTAADIPAPVPVVENVASTDKAEKESPVIASTATVQEAIEEAEKEAEQEQEETVPASTAIGIPAPTPIIDAVAETKEEVAVDEVKEETEEEVAPLSETLQKAVDSVATAPIAAIQQVIKDVTPESDVASSSAPVLPSTEQQQQRATEIVQPSALTNEAVQAAIASVVASGAMDVSAYAKSTVVNDVEEPKVEEPKVEEIISTDDIKEQEPIVEEPAAPVIAVCPAKVEELKVEDQTPAEHVNVKEVEAVVVEQVKQEQSVEPIKEQLAATNDIKVETPAIVEQVKDEQTTTSTSDIKLDNEPTVEQSTPITSVDTKTEEKPEIVNTVPQSQESQHAPTMEAIQKPEPIVPVPLESSEVNSQLPAAAPKSLPPQPAQPQVPAAPSAPAVSQEEPAKSASEAKSSRCTIM</sequence>